<evidence type="ECO:0000259" key="10">
    <source>
        <dbReference type="Pfam" id="PF02706"/>
    </source>
</evidence>
<feature type="non-terminal residue" evidence="11">
    <location>
        <position position="365"/>
    </location>
</feature>
<keyword evidence="7" id="KW-0175">Coiled coil</keyword>
<dbReference type="GO" id="GO:0004713">
    <property type="term" value="F:protein tyrosine kinase activity"/>
    <property type="evidence" value="ECO:0007669"/>
    <property type="project" value="TreeGrafter"/>
</dbReference>
<dbReference type="PANTHER" id="PTHR32309:SF13">
    <property type="entry name" value="FERRIC ENTEROBACTIN TRANSPORT PROTEIN FEPE"/>
    <property type="match status" value="1"/>
</dbReference>
<feature type="compositionally biased region" description="Polar residues" evidence="8">
    <location>
        <begin position="19"/>
        <end position="37"/>
    </location>
</feature>
<evidence type="ECO:0000256" key="4">
    <source>
        <dbReference type="ARBA" id="ARBA00022692"/>
    </source>
</evidence>
<feature type="region of interest" description="Disordered" evidence="8">
    <location>
        <begin position="15"/>
        <end position="42"/>
    </location>
</feature>
<dbReference type="Proteomes" id="UP000238937">
    <property type="component" value="Unassembled WGS sequence"/>
</dbReference>
<evidence type="ECO:0000256" key="1">
    <source>
        <dbReference type="ARBA" id="ARBA00004651"/>
    </source>
</evidence>
<evidence type="ECO:0000256" key="6">
    <source>
        <dbReference type="ARBA" id="ARBA00023136"/>
    </source>
</evidence>
<organism evidence="11 12">
    <name type="scientific">Chamaesiphon polymorphus CCALA 037</name>
    <dbReference type="NCBI Taxonomy" id="2107692"/>
    <lineage>
        <taxon>Bacteria</taxon>
        <taxon>Bacillati</taxon>
        <taxon>Cyanobacteriota</taxon>
        <taxon>Cyanophyceae</taxon>
        <taxon>Gomontiellales</taxon>
        <taxon>Chamaesiphonaceae</taxon>
        <taxon>Chamaesiphon</taxon>
    </lineage>
</organism>
<gene>
    <name evidence="11" type="ORF">C7B77_01755</name>
</gene>
<sequence length="365" mass="40740">MSIVIKQKVKSIRTDRGQTHLNQPMPSQDLSTSLDRNPNSEEGGLDLDRIVKAIGRRLWLVAIINVATIAAAVSWGRSKPPAYEGSFNILIEPVTAEAQVVEAVTGNRTNIEAQDLGSAQTAKTTLDYPTQIQLLLSDKILLPVVAKLKPNQPKISYETLRSSLKIDRLREQAETKILQVHYRSASESQTKQVIDLIANAYVRYSLSERQTNVRRAIQFVDNQLPNIKNQVSKLELELQNFREQNQLVDPTLLGTQLGTQMTTIQQEQQTTQVKLTEAKQLYNSLEQQIKLQPQGAEAASVLSQAPGYQQLVKQLQDLDVELQSLSAELTDEHPKIIALREKRLKLLPLLQEKANATVGSALSQT</sequence>
<reference evidence="11 12" key="1">
    <citation type="submission" date="2018-03" db="EMBL/GenBank/DDBJ databases">
        <title>The ancient ancestry and fast evolution of plastids.</title>
        <authorList>
            <person name="Moore K.R."/>
            <person name="Magnabosco C."/>
            <person name="Momper L."/>
            <person name="Gold D.A."/>
            <person name="Bosak T."/>
            <person name="Fournier G.P."/>
        </authorList>
    </citation>
    <scope>NUCLEOTIDE SEQUENCE [LARGE SCALE GENOMIC DNA]</scope>
    <source>
        <strain evidence="11 12">CCALA 037</strain>
    </source>
</reference>
<dbReference type="InterPro" id="IPR050445">
    <property type="entry name" value="Bact_polysacc_biosynth/exp"/>
</dbReference>
<proteinExistence type="inferred from homology"/>
<evidence type="ECO:0000313" key="12">
    <source>
        <dbReference type="Proteomes" id="UP000238937"/>
    </source>
</evidence>
<dbReference type="InterPro" id="IPR003856">
    <property type="entry name" value="LPS_length_determ_N"/>
</dbReference>
<name>A0A2T1GN41_9CYAN</name>
<keyword evidence="4 9" id="KW-0812">Transmembrane</keyword>
<dbReference type="PANTHER" id="PTHR32309">
    <property type="entry name" value="TYROSINE-PROTEIN KINASE"/>
    <property type="match status" value="1"/>
</dbReference>
<feature type="coiled-coil region" evidence="7">
    <location>
        <begin position="217"/>
        <end position="244"/>
    </location>
</feature>
<keyword evidence="3" id="KW-1003">Cell membrane</keyword>
<keyword evidence="12" id="KW-1185">Reference proteome</keyword>
<dbReference type="AlphaFoldDB" id="A0A2T1GN41"/>
<keyword evidence="6 9" id="KW-0472">Membrane</keyword>
<comment type="similarity">
    <text evidence="2">Belongs to the CpsC/CapA family.</text>
</comment>
<evidence type="ECO:0000256" key="5">
    <source>
        <dbReference type="ARBA" id="ARBA00022989"/>
    </source>
</evidence>
<evidence type="ECO:0000256" key="2">
    <source>
        <dbReference type="ARBA" id="ARBA00006683"/>
    </source>
</evidence>
<feature type="transmembrane region" description="Helical" evidence="9">
    <location>
        <begin position="58"/>
        <end position="76"/>
    </location>
</feature>
<dbReference type="GO" id="GO:0005886">
    <property type="term" value="C:plasma membrane"/>
    <property type="evidence" value="ECO:0007669"/>
    <property type="project" value="UniProtKB-SubCell"/>
</dbReference>
<evidence type="ECO:0000256" key="9">
    <source>
        <dbReference type="SAM" id="Phobius"/>
    </source>
</evidence>
<evidence type="ECO:0000313" key="11">
    <source>
        <dbReference type="EMBL" id="PSB59252.1"/>
    </source>
</evidence>
<keyword evidence="5 9" id="KW-1133">Transmembrane helix</keyword>
<dbReference type="Pfam" id="PF02706">
    <property type="entry name" value="Wzz"/>
    <property type="match status" value="1"/>
</dbReference>
<feature type="domain" description="Polysaccharide chain length determinant N-terminal" evidence="10">
    <location>
        <begin position="45"/>
        <end position="148"/>
    </location>
</feature>
<evidence type="ECO:0000256" key="7">
    <source>
        <dbReference type="SAM" id="Coils"/>
    </source>
</evidence>
<protein>
    <recommendedName>
        <fullName evidence="10">Polysaccharide chain length determinant N-terminal domain-containing protein</fullName>
    </recommendedName>
</protein>
<feature type="coiled-coil region" evidence="7">
    <location>
        <begin position="268"/>
        <end position="328"/>
    </location>
</feature>
<evidence type="ECO:0000256" key="3">
    <source>
        <dbReference type="ARBA" id="ARBA00022475"/>
    </source>
</evidence>
<dbReference type="RefSeq" id="WP_245893993.1">
    <property type="nucleotide sequence ID" value="NZ_PVWO01000010.1"/>
</dbReference>
<comment type="subcellular location">
    <subcellularLocation>
        <location evidence="1">Cell membrane</location>
        <topology evidence="1">Multi-pass membrane protein</topology>
    </subcellularLocation>
</comment>
<dbReference type="EMBL" id="PVWO01000010">
    <property type="protein sequence ID" value="PSB59252.1"/>
    <property type="molecule type" value="Genomic_DNA"/>
</dbReference>
<evidence type="ECO:0000256" key="8">
    <source>
        <dbReference type="SAM" id="MobiDB-lite"/>
    </source>
</evidence>
<accession>A0A2T1GN41</accession>
<comment type="caution">
    <text evidence="11">The sequence shown here is derived from an EMBL/GenBank/DDBJ whole genome shotgun (WGS) entry which is preliminary data.</text>
</comment>